<keyword evidence="2" id="KW-1185">Reference proteome</keyword>
<evidence type="ECO:0000313" key="2">
    <source>
        <dbReference type="Proteomes" id="UP000007305"/>
    </source>
</evidence>
<name>A0A804Q6K6_MAIZE</name>
<organism evidence="1 2">
    <name type="scientific">Zea mays</name>
    <name type="common">Maize</name>
    <dbReference type="NCBI Taxonomy" id="4577"/>
    <lineage>
        <taxon>Eukaryota</taxon>
        <taxon>Viridiplantae</taxon>
        <taxon>Streptophyta</taxon>
        <taxon>Embryophyta</taxon>
        <taxon>Tracheophyta</taxon>
        <taxon>Spermatophyta</taxon>
        <taxon>Magnoliopsida</taxon>
        <taxon>Liliopsida</taxon>
        <taxon>Poales</taxon>
        <taxon>Poaceae</taxon>
        <taxon>PACMAD clade</taxon>
        <taxon>Panicoideae</taxon>
        <taxon>Andropogonodae</taxon>
        <taxon>Andropogoneae</taxon>
        <taxon>Tripsacinae</taxon>
        <taxon>Zea</taxon>
    </lineage>
</organism>
<reference evidence="1" key="2">
    <citation type="submission" date="2019-07" db="EMBL/GenBank/DDBJ databases">
        <authorList>
            <person name="Seetharam A."/>
            <person name="Woodhouse M."/>
            <person name="Cannon E."/>
        </authorList>
    </citation>
    <scope>NUCLEOTIDE SEQUENCE [LARGE SCALE GENOMIC DNA]</scope>
    <source>
        <strain evidence="1">cv. B73</strain>
    </source>
</reference>
<reference evidence="1" key="3">
    <citation type="submission" date="2021-05" db="UniProtKB">
        <authorList>
            <consortium name="EnsemblPlants"/>
        </authorList>
    </citation>
    <scope>IDENTIFICATION</scope>
    <source>
        <strain evidence="1">cv. B73</strain>
    </source>
</reference>
<dbReference type="Gramene" id="Zm00001eb302710_T001">
    <property type="protein sequence ID" value="Zm00001eb302710_P001"/>
    <property type="gene ID" value="Zm00001eb302710"/>
</dbReference>
<dbReference type="Proteomes" id="UP000007305">
    <property type="component" value="Chromosome 7"/>
</dbReference>
<protein>
    <submittedName>
        <fullName evidence="1">Uncharacterized protein</fullName>
    </submittedName>
</protein>
<dbReference type="AlphaFoldDB" id="A0A804Q6K6"/>
<evidence type="ECO:0000313" key="1">
    <source>
        <dbReference type="EnsemblPlants" id="Zm00001eb302710_P001"/>
    </source>
</evidence>
<reference evidence="2" key="1">
    <citation type="submission" date="2015-12" db="EMBL/GenBank/DDBJ databases">
        <title>Update maize B73 reference genome by single molecule sequencing technologies.</title>
        <authorList>
            <consortium name="Maize Genome Sequencing Project"/>
            <person name="Ware D."/>
        </authorList>
    </citation>
    <scope>NUCLEOTIDE SEQUENCE [LARGE SCALE GENOMIC DNA]</scope>
    <source>
        <strain evidence="2">cv. B73</strain>
    </source>
</reference>
<accession>A0A804Q6K6</accession>
<sequence length="103" mass="10974">MADAALVPVRARPVDGRAPPVASVDEPAAPVSPPHPALEVPVIASFISDNLAAVTEDMSASGMVDFSLAVSQISPAPPQPRYCMPLKVYFRRGQRRNNIGWIP</sequence>
<dbReference type="InParanoid" id="A0A804Q6K6"/>
<proteinExistence type="predicted"/>
<dbReference type="EnsemblPlants" id="Zm00001eb302710_T001">
    <property type="protein sequence ID" value="Zm00001eb302710_P001"/>
    <property type="gene ID" value="Zm00001eb302710"/>
</dbReference>